<dbReference type="HAMAP" id="MF_00382">
    <property type="entry name" value="Ribosomal_bL20"/>
    <property type="match status" value="1"/>
</dbReference>
<dbReference type="InterPro" id="IPR049946">
    <property type="entry name" value="RIBOSOMAL_L20_CS"/>
</dbReference>
<dbReference type="GO" id="GO:0003735">
    <property type="term" value="F:structural constituent of ribosome"/>
    <property type="evidence" value="ECO:0007669"/>
    <property type="project" value="InterPro"/>
</dbReference>
<evidence type="ECO:0000256" key="7">
    <source>
        <dbReference type="HAMAP-Rule" id="MF_00382"/>
    </source>
</evidence>
<evidence type="ECO:0000313" key="9">
    <source>
        <dbReference type="EMBL" id="OGL80158.1"/>
    </source>
</evidence>
<comment type="similarity">
    <text evidence="1 7 8">Belongs to the bacterial ribosomal protein bL20 family.</text>
</comment>
<dbReference type="Gene3D" id="1.10.1900.20">
    <property type="entry name" value="Ribosomal protein L20"/>
    <property type="match status" value="1"/>
</dbReference>
<comment type="function">
    <text evidence="7 8">Binds directly to 23S ribosomal RNA and is necessary for the in vitro assembly process of the 50S ribosomal subunit. It is not involved in the protein synthesizing functions of that subunit.</text>
</comment>
<dbReference type="GO" id="GO:0006412">
    <property type="term" value="P:translation"/>
    <property type="evidence" value="ECO:0007669"/>
    <property type="project" value="InterPro"/>
</dbReference>
<evidence type="ECO:0000256" key="5">
    <source>
        <dbReference type="ARBA" id="ARBA00023274"/>
    </source>
</evidence>
<dbReference type="InterPro" id="IPR035566">
    <property type="entry name" value="Ribosomal_protein_bL20_C"/>
</dbReference>
<evidence type="ECO:0000313" key="10">
    <source>
        <dbReference type="Proteomes" id="UP000176897"/>
    </source>
</evidence>
<dbReference type="GO" id="GO:1990904">
    <property type="term" value="C:ribonucleoprotein complex"/>
    <property type="evidence" value="ECO:0007669"/>
    <property type="project" value="UniProtKB-KW"/>
</dbReference>
<gene>
    <name evidence="7" type="primary">rplT</name>
    <name evidence="9" type="ORF">A3B21_02170</name>
</gene>
<comment type="caution">
    <text evidence="9">The sequence shown here is derived from an EMBL/GenBank/DDBJ whole genome shotgun (WGS) entry which is preliminary data.</text>
</comment>
<keyword evidence="4 7" id="KW-0689">Ribosomal protein</keyword>
<organism evidence="9 10">
    <name type="scientific">Candidatus Uhrbacteria bacterium RIFCSPLOWO2_01_FULL_47_24</name>
    <dbReference type="NCBI Taxonomy" id="1802401"/>
    <lineage>
        <taxon>Bacteria</taxon>
        <taxon>Candidatus Uhriibacteriota</taxon>
    </lineage>
</organism>
<dbReference type="Proteomes" id="UP000176897">
    <property type="component" value="Unassembled WGS sequence"/>
</dbReference>
<accession>A0A1F7UR32</accession>
<evidence type="ECO:0000256" key="8">
    <source>
        <dbReference type="RuleBase" id="RU000560"/>
    </source>
</evidence>
<evidence type="ECO:0000256" key="1">
    <source>
        <dbReference type="ARBA" id="ARBA00007698"/>
    </source>
</evidence>
<dbReference type="PROSITE" id="PS00937">
    <property type="entry name" value="RIBOSOMAL_L20"/>
    <property type="match status" value="1"/>
</dbReference>
<dbReference type="PANTHER" id="PTHR10986">
    <property type="entry name" value="39S RIBOSOMAL PROTEIN L20"/>
    <property type="match status" value="1"/>
</dbReference>
<dbReference type="SUPFAM" id="SSF74731">
    <property type="entry name" value="Ribosomal protein L20"/>
    <property type="match status" value="1"/>
</dbReference>
<dbReference type="Pfam" id="PF00453">
    <property type="entry name" value="Ribosomal_L20"/>
    <property type="match status" value="1"/>
</dbReference>
<dbReference type="EMBL" id="MGEJ01000014">
    <property type="protein sequence ID" value="OGL80158.1"/>
    <property type="molecule type" value="Genomic_DNA"/>
</dbReference>
<evidence type="ECO:0000256" key="3">
    <source>
        <dbReference type="ARBA" id="ARBA00022884"/>
    </source>
</evidence>
<name>A0A1F7UR32_9BACT</name>
<keyword evidence="3 7" id="KW-0694">RNA-binding</keyword>
<evidence type="ECO:0000256" key="4">
    <source>
        <dbReference type="ARBA" id="ARBA00022980"/>
    </source>
</evidence>
<dbReference type="InterPro" id="IPR005813">
    <property type="entry name" value="Ribosomal_bL20"/>
</dbReference>
<dbReference type="GO" id="GO:0019843">
    <property type="term" value="F:rRNA binding"/>
    <property type="evidence" value="ECO:0007669"/>
    <property type="project" value="UniProtKB-UniRule"/>
</dbReference>
<dbReference type="GO" id="GO:0000027">
    <property type="term" value="P:ribosomal large subunit assembly"/>
    <property type="evidence" value="ECO:0007669"/>
    <property type="project" value="UniProtKB-UniRule"/>
</dbReference>
<dbReference type="NCBIfam" id="TIGR01032">
    <property type="entry name" value="rplT_bact"/>
    <property type="match status" value="1"/>
</dbReference>
<proteinExistence type="inferred from homology"/>
<keyword evidence="5 7" id="KW-0687">Ribonucleoprotein</keyword>
<dbReference type="GO" id="GO:0005840">
    <property type="term" value="C:ribosome"/>
    <property type="evidence" value="ECO:0007669"/>
    <property type="project" value="UniProtKB-KW"/>
</dbReference>
<dbReference type="Gene3D" id="6.10.160.10">
    <property type="match status" value="1"/>
</dbReference>
<evidence type="ECO:0000256" key="6">
    <source>
        <dbReference type="ARBA" id="ARBA00035172"/>
    </source>
</evidence>
<sequence length="114" mass="13238">MPRVKRGTHRVKRRKKYLQATKGYMWGRKSKITLMIPAVLKAGAHAYVDRRRKKREFRALWNIRVNAAAREEGMKYSTLIAALHKKGIALDRKVLSTLAIEYPQVFSKIVMSVK</sequence>
<dbReference type="CDD" id="cd07026">
    <property type="entry name" value="Ribosomal_L20"/>
    <property type="match status" value="1"/>
</dbReference>
<dbReference type="FunFam" id="1.10.1900.20:FF:000001">
    <property type="entry name" value="50S ribosomal protein L20"/>
    <property type="match status" value="1"/>
</dbReference>
<keyword evidence="2 7" id="KW-0699">rRNA-binding</keyword>
<evidence type="ECO:0000256" key="2">
    <source>
        <dbReference type="ARBA" id="ARBA00022730"/>
    </source>
</evidence>
<dbReference type="STRING" id="1802401.A3B21_02170"/>
<dbReference type="PRINTS" id="PR00062">
    <property type="entry name" value="RIBOSOMALL20"/>
</dbReference>
<reference evidence="9 10" key="1">
    <citation type="journal article" date="2016" name="Nat. Commun.">
        <title>Thousands of microbial genomes shed light on interconnected biogeochemical processes in an aquifer system.</title>
        <authorList>
            <person name="Anantharaman K."/>
            <person name="Brown C.T."/>
            <person name="Hug L.A."/>
            <person name="Sharon I."/>
            <person name="Castelle C.J."/>
            <person name="Probst A.J."/>
            <person name="Thomas B.C."/>
            <person name="Singh A."/>
            <person name="Wilkins M.J."/>
            <person name="Karaoz U."/>
            <person name="Brodie E.L."/>
            <person name="Williams K.H."/>
            <person name="Hubbard S.S."/>
            <person name="Banfield J.F."/>
        </authorList>
    </citation>
    <scope>NUCLEOTIDE SEQUENCE [LARGE SCALE GENOMIC DNA]</scope>
</reference>
<dbReference type="AlphaFoldDB" id="A0A1F7UR32"/>
<protein>
    <recommendedName>
        <fullName evidence="6 7">Large ribosomal subunit protein bL20</fullName>
    </recommendedName>
</protein>